<accession>A0A8H4P5H6</accession>
<reference evidence="2" key="1">
    <citation type="submission" date="2020-01" db="EMBL/GenBank/DDBJ databases">
        <title>Identification and distribution of gene clusters putatively required for synthesis of sphingolipid metabolism inhibitors in phylogenetically diverse species of the filamentous fungus Fusarium.</title>
        <authorList>
            <person name="Kim H.-S."/>
            <person name="Busman M."/>
            <person name="Brown D.W."/>
            <person name="Divon H."/>
            <person name="Uhlig S."/>
            <person name="Proctor R.H."/>
        </authorList>
    </citation>
    <scope>NUCLEOTIDE SEQUENCE</scope>
    <source>
        <strain evidence="2">NRRL 53441</strain>
    </source>
</reference>
<keyword evidence="3" id="KW-1185">Reference proteome</keyword>
<evidence type="ECO:0000259" key="1">
    <source>
        <dbReference type="Pfam" id="PF06985"/>
    </source>
</evidence>
<dbReference type="PANTHER" id="PTHR33112">
    <property type="entry name" value="DOMAIN PROTEIN, PUTATIVE-RELATED"/>
    <property type="match status" value="1"/>
</dbReference>
<organism evidence="2 3">
    <name type="scientific">Fusarium austroafricanum</name>
    <dbReference type="NCBI Taxonomy" id="2364996"/>
    <lineage>
        <taxon>Eukaryota</taxon>
        <taxon>Fungi</taxon>
        <taxon>Dikarya</taxon>
        <taxon>Ascomycota</taxon>
        <taxon>Pezizomycotina</taxon>
        <taxon>Sordariomycetes</taxon>
        <taxon>Hypocreomycetidae</taxon>
        <taxon>Hypocreales</taxon>
        <taxon>Nectriaceae</taxon>
        <taxon>Fusarium</taxon>
        <taxon>Fusarium concolor species complex</taxon>
    </lineage>
</organism>
<gene>
    <name evidence="2" type="ORF">F53441_1082</name>
</gene>
<name>A0A8H4P5H6_9HYPO</name>
<dbReference type="Proteomes" id="UP000605986">
    <property type="component" value="Unassembled WGS sequence"/>
</dbReference>
<evidence type="ECO:0000313" key="3">
    <source>
        <dbReference type="Proteomes" id="UP000605986"/>
    </source>
</evidence>
<dbReference type="OrthoDB" id="3486565at2759"/>
<evidence type="ECO:0000313" key="2">
    <source>
        <dbReference type="EMBL" id="KAF4456871.1"/>
    </source>
</evidence>
<dbReference type="PANTHER" id="PTHR33112:SF16">
    <property type="entry name" value="HETEROKARYON INCOMPATIBILITY DOMAIN-CONTAINING PROTEIN"/>
    <property type="match status" value="1"/>
</dbReference>
<feature type="domain" description="Heterokaryon incompatibility" evidence="1">
    <location>
        <begin position="16"/>
        <end position="140"/>
    </location>
</feature>
<sequence length="455" mass="52294">MEFIKTSNENIDSYKDFIPWNELSATFQEAIVICRRLNISYLWIDSLCIIQDNIHDWEEQASQMADIYANSYLTIAATKADDGSKGCFTETSPEYLSKLIPGYQDTYVRHQVPILPLLWNHGLLKREVWPLLNRGWIYQEMRLSSRVLHFCAQEVIWQCQTMQRSESGGENDQDLKSRKGSSLSFAPYQVLEENPKYLWYRTVHEYSRLQLTYESDKMAALAGLAQRMKTLRPGDRYLVGLWEKTLLHDLLWYVTGQPTTERRNPSFPSWSWASLNCQVNWAYGLDNVIGSVAIEDIKIFETGLGHMGECLEASITLKAPMLDARSLFAQYHIRRAEGRSHFAHESVRALHDQTRNTATNLDQINIVDYTPDTKVQHEGIAGIPGYIILLSPEIRARLTFGAIHVQRVSESNYYTRVGHVDLSYPSSVLQDPHQQNASLVRRLIEEIPTTTITLV</sequence>
<dbReference type="InterPro" id="IPR010730">
    <property type="entry name" value="HET"/>
</dbReference>
<protein>
    <recommendedName>
        <fullName evidence="1">Heterokaryon incompatibility domain-containing protein</fullName>
    </recommendedName>
</protein>
<proteinExistence type="predicted"/>
<dbReference type="Pfam" id="PF06985">
    <property type="entry name" value="HET"/>
    <property type="match status" value="1"/>
</dbReference>
<dbReference type="EMBL" id="JAADJG010000044">
    <property type="protein sequence ID" value="KAF4456871.1"/>
    <property type="molecule type" value="Genomic_DNA"/>
</dbReference>
<comment type="caution">
    <text evidence="2">The sequence shown here is derived from an EMBL/GenBank/DDBJ whole genome shotgun (WGS) entry which is preliminary data.</text>
</comment>
<dbReference type="AlphaFoldDB" id="A0A8H4P5H6"/>